<evidence type="ECO:0000256" key="1">
    <source>
        <dbReference type="SAM" id="MobiDB-lite"/>
    </source>
</evidence>
<dbReference type="AlphaFoldDB" id="A0A1I8FJW8"/>
<feature type="compositionally biased region" description="Low complexity" evidence="1">
    <location>
        <begin position="100"/>
        <end position="113"/>
    </location>
</feature>
<organism evidence="2 3">
    <name type="scientific">Macrostomum lignano</name>
    <dbReference type="NCBI Taxonomy" id="282301"/>
    <lineage>
        <taxon>Eukaryota</taxon>
        <taxon>Metazoa</taxon>
        <taxon>Spiralia</taxon>
        <taxon>Lophotrochozoa</taxon>
        <taxon>Platyhelminthes</taxon>
        <taxon>Rhabditophora</taxon>
        <taxon>Macrostomorpha</taxon>
        <taxon>Macrostomida</taxon>
        <taxon>Macrostomidae</taxon>
        <taxon>Macrostomum</taxon>
    </lineage>
</organism>
<name>A0A1I8FJW8_9PLAT</name>
<accession>A0A1I8FJW8</accession>
<feature type="compositionally biased region" description="Polar residues" evidence="1">
    <location>
        <begin position="129"/>
        <end position="145"/>
    </location>
</feature>
<dbReference type="WBParaSite" id="maker-unitig_36032-snap-gene-0.1-mRNA-1">
    <property type="protein sequence ID" value="maker-unitig_36032-snap-gene-0.1-mRNA-1"/>
    <property type="gene ID" value="maker-unitig_36032-snap-gene-0.1"/>
</dbReference>
<feature type="region of interest" description="Disordered" evidence="1">
    <location>
        <begin position="55"/>
        <end position="148"/>
    </location>
</feature>
<proteinExistence type="predicted"/>
<dbReference type="Proteomes" id="UP000095280">
    <property type="component" value="Unplaced"/>
</dbReference>
<evidence type="ECO:0000313" key="3">
    <source>
        <dbReference type="WBParaSite" id="maker-unitig_36032-snap-gene-0.1-mRNA-1"/>
    </source>
</evidence>
<reference evidence="3" key="1">
    <citation type="submission" date="2016-11" db="UniProtKB">
        <authorList>
            <consortium name="WormBaseParasite"/>
        </authorList>
    </citation>
    <scope>IDENTIFICATION</scope>
</reference>
<keyword evidence="2" id="KW-1185">Reference proteome</keyword>
<sequence>RLGHLGRLGRPDRNSRRRPVSASGPPTSDSLLLQFEELDFAKIVRTGARAASAPMLRPLMRPESASPGAAARPGRNESPATWAAPASLPGIEDDDLRLVGSSGKSKASSGIGSEDFCQREMPLPLTAPQARNPTASARKTSQRRTGCSPRFANSLVRDMWHQEWEFDTALPSASANCFAIHRRWLGRRPCQRDDDEESHHQRCVEDLQLEAAVHSGSRSAVRLCLRRGDRSGQRDLRPGAGLLSTELTQHQLGCVVEQPIPHWMISYGGLLGIKYILASRPRDAADLLP</sequence>
<evidence type="ECO:0000313" key="2">
    <source>
        <dbReference type="Proteomes" id="UP000095280"/>
    </source>
</evidence>
<protein>
    <submittedName>
        <fullName evidence="3">PI-PLC Y-box domain-containing protein</fullName>
    </submittedName>
</protein>
<feature type="region of interest" description="Disordered" evidence="1">
    <location>
        <begin position="1"/>
        <end position="29"/>
    </location>
</feature>